<feature type="coiled-coil region" evidence="1">
    <location>
        <begin position="193"/>
        <end position="220"/>
    </location>
</feature>
<feature type="domain" description="AprE-like beta-barrel" evidence="3">
    <location>
        <begin position="301"/>
        <end position="395"/>
    </location>
</feature>
<evidence type="ECO:0000256" key="2">
    <source>
        <dbReference type="SAM" id="Phobius"/>
    </source>
</evidence>
<keyword evidence="5" id="KW-1185">Reference proteome</keyword>
<keyword evidence="1" id="KW-0175">Coiled coil</keyword>
<protein>
    <submittedName>
        <fullName evidence="4">HlyD family efflux transporter periplasmic adaptor subunit</fullName>
    </submittedName>
</protein>
<sequence length="417" mass="45176">MRPLFRADAVAYAGQAAPGQVLLTRSKAQAVVVATTCLVALAIVAFVVLASYTRKAQVTGVLLPSDGLVRLVAPSTGVIVRRAVEEGQAVRAGELLFVISNEREDSASGSAERHVSELLRKRQDSVAAERAEQVRQSAQRMQALEARAQALAADLDRLVAQHGLQQRRADLALQALQRYERLAAADFVSGAQVHDKQADLLDQQQRLADLQRARGSMQRDLLAVQAELRDVQAQSRRDEQATLRALAALQQDLVENEARRELAVRAPADGTIAAVTAQPGQSIAAHQVLASLLPAGSQLEAELYAPSRAAGFIRTGMPVLLRYQAFAYQKFGQARGTVREVARSALKADEVALAGVLPPGAEPVYRVRVRLERQVVDVYGAPQPLRPGALLDASVLLEERRLLEWLLDPLYAVTGRV</sequence>
<dbReference type="PANTHER" id="PTHR30386:SF28">
    <property type="entry name" value="EXPORTED PROTEIN"/>
    <property type="match status" value="1"/>
</dbReference>
<feature type="coiled-coil region" evidence="1">
    <location>
        <begin position="134"/>
        <end position="161"/>
    </location>
</feature>
<dbReference type="PANTHER" id="PTHR30386">
    <property type="entry name" value="MEMBRANE FUSION SUBUNIT OF EMRAB-TOLC MULTIDRUG EFFLUX PUMP"/>
    <property type="match status" value="1"/>
</dbReference>
<dbReference type="Pfam" id="PF26002">
    <property type="entry name" value="Beta-barrel_AprE"/>
    <property type="match status" value="1"/>
</dbReference>
<proteinExistence type="predicted"/>
<evidence type="ECO:0000256" key="1">
    <source>
        <dbReference type="SAM" id="Coils"/>
    </source>
</evidence>
<dbReference type="InterPro" id="IPR058982">
    <property type="entry name" value="Beta-barrel_AprE"/>
</dbReference>
<evidence type="ECO:0000313" key="5">
    <source>
        <dbReference type="Proteomes" id="UP000617041"/>
    </source>
</evidence>
<organism evidence="4 5">
    <name type="scientific">Ramlibacter algicola</name>
    <dbReference type="NCBI Taxonomy" id="2795217"/>
    <lineage>
        <taxon>Bacteria</taxon>
        <taxon>Pseudomonadati</taxon>
        <taxon>Pseudomonadota</taxon>
        <taxon>Betaproteobacteria</taxon>
        <taxon>Burkholderiales</taxon>
        <taxon>Comamonadaceae</taxon>
        <taxon>Ramlibacter</taxon>
    </lineage>
</organism>
<dbReference type="EMBL" id="JAEDAO010000001">
    <property type="protein sequence ID" value="MBK0392000.1"/>
    <property type="molecule type" value="Genomic_DNA"/>
</dbReference>
<feature type="transmembrane region" description="Helical" evidence="2">
    <location>
        <begin position="30"/>
        <end position="52"/>
    </location>
</feature>
<keyword evidence="2" id="KW-0472">Membrane</keyword>
<dbReference type="PRINTS" id="PR01490">
    <property type="entry name" value="RTXTOXIND"/>
</dbReference>
<dbReference type="RefSeq" id="WP_200786962.1">
    <property type="nucleotide sequence ID" value="NZ_JAEDAO010000001.1"/>
</dbReference>
<dbReference type="Gene3D" id="2.40.50.100">
    <property type="match status" value="1"/>
</dbReference>
<comment type="caution">
    <text evidence="4">The sequence shown here is derived from an EMBL/GenBank/DDBJ whole genome shotgun (WGS) entry which is preliminary data.</text>
</comment>
<reference evidence="4" key="1">
    <citation type="submission" date="2020-12" db="EMBL/GenBank/DDBJ databases">
        <title>Ramlibacter sp. nov., isolated from a freshwater alga, Cryptomonas.</title>
        <authorList>
            <person name="Kim H.M."/>
            <person name="Jeon C.O."/>
        </authorList>
    </citation>
    <scope>NUCLEOTIDE SEQUENCE</scope>
    <source>
        <strain evidence="4">CrO1</strain>
    </source>
</reference>
<dbReference type="AlphaFoldDB" id="A0A934PWW9"/>
<evidence type="ECO:0000259" key="3">
    <source>
        <dbReference type="Pfam" id="PF26002"/>
    </source>
</evidence>
<accession>A0A934PWW9</accession>
<gene>
    <name evidence="4" type="ORF">I8E28_05310</name>
</gene>
<keyword evidence="2" id="KW-1133">Transmembrane helix</keyword>
<evidence type="ECO:0000313" key="4">
    <source>
        <dbReference type="EMBL" id="MBK0392000.1"/>
    </source>
</evidence>
<keyword evidence="2" id="KW-0812">Transmembrane</keyword>
<dbReference type="Proteomes" id="UP000617041">
    <property type="component" value="Unassembled WGS sequence"/>
</dbReference>
<name>A0A934PWW9_9BURK</name>
<dbReference type="InterPro" id="IPR050739">
    <property type="entry name" value="MFP"/>
</dbReference>